<gene>
    <name evidence="1" type="ORF">SAMN05660836_02261</name>
</gene>
<dbReference type="STRING" id="39841.SAMN05660836_02261"/>
<sequence>MIPCPWPQNPLRKLPAQVVSGDLRLTVNSEASVSISHLGTEMSVPVRCRLCPFLFESECSYPHSPVLPSGRTPKLASWALGVGEGPEAAVEAAFGKLQAWLGKATPAYVILVMLCPCRITIAEIEEALEKLENSLPEETNLCWHLERAEGAASLALLCAWTVG</sequence>
<dbReference type="Proteomes" id="UP000199611">
    <property type="component" value="Unassembled WGS sequence"/>
</dbReference>
<keyword evidence="2" id="KW-1185">Reference proteome</keyword>
<reference evidence="2" key="1">
    <citation type="submission" date="2016-10" db="EMBL/GenBank/DDBJ databases">
        <authorList>
            <person name="Varghese N."/>
            <person name="Submissions S."/>
        </authorList>
    </citation>
    <scope>NUCLEOTIDE SEQUENCE [LARGE SCALE GENOMIC DNA]</scope>
    <source>
        <strain evidence="2">DSM 9990</strain>
    </source>
</reference>
<evidence type="ECO:0000313" key="1">
    <source>
        <dbReference type="EMBL" id="SFM99700.1"/>
    </source>
</evidence>
<protein>
    <submittedName>
        <fullName evidence="1">Uncharacterized protein</fullName>
    </submittedName>
</protein>
<accession>A0A1I4VF01</accession>
<dbReference type="EMBL" id="FOUU01000009">
    <property type="protein sequence ID" value="SFM99700.1"/>
    <property type="molecule type" value="Genomic_DNA"/>
</dbReference>
<dbReference type="AlphaFoldDB" id="A0A1I4VF01"/>
<dbReference type="RefSeq" id="WP_093395881.1">
    <property type="nucleotide sequence ID" value="NZ_FOUU01000009.1"/>
</dbReference>
<organism evidence="1 2">
    <name type="scientific">Thermodesulforhabdus norvegica</name>
    <dbReference type="NCBI Taxonomy" id="39841"/>
    <lineage>
        <taxon>Bacteria</taxon>
        <taxon>Pseudomonadati</taxon>
        <taxon>Thermodesulfobacteriota</taxon>
        <taxon>Syntrophobacteria</taxon>
        <taxon>Syntrophobacterales</taxon>
        <taxon>Thermodesulforhabdaceae</taxon>
        <taxon>Thermodesulforhabdus</taxon>
    </lineage>
</organism>
<proteinExistence type="predicted"/>
<name>A0A1I4VF01_9BACT</name>
<evidence type="ECO:0000313" key="2">
    <source>
        <dbReference type="Proteomes" id="UP000199611"/>
    </source>
</evidence>